<reference evidence="7 8" key="1">
    <citation type="journal article" date="2015" name="Genome Announc.">
        <title>Expanding the biotechnology potential of lactobacilli through comparative genomics of 213 strains and associated genera.</title>
        <authorList>
            <person name="Sun Z."/>
            <person name="Harris H.M."/>
            <person name="McCann A."/>
            <person name="Guo C."/>
            <person name="Argimon S."/>
            <person name="Zhang W."/>
            <person name="Yang X."/>
            <person name="Jeffery I.B."/>
            <person name="Cooney J.C."/>
            <person name="Kagawa T.F."/>
            <person name="Liu W."/>
            <person name="Song Y."/>
            <person name="Salvetti E."/>
            <person name="Wrobel A."/>
            <person name="Rasinkangas P."/>
            <person name="Parkhill J."/>
            <person name="Rea M.C."/>
            <person name="O'Sullivan O."/>
            <person name="Ritari J."/>
            <person name="Douillard F.P."/>
            <person name="Paul Ross R."/>
            <person name="Yang R."/>
            <person name="Briner A.E."/>
            <person name="Felis G.E."/>
            <person name="de Vos W.M."/>
            <person name="Barrangou R."/>
            <person name="Klaenhammer T.R."/>
            <person name="Caufield P.W."/>
            <person name="Cui Y."/>
            <person name="Zhang H."/>
            <person name="O'Toole P.W."/>
        </authorList>
    </citation>
    <scope>NUCLEOTIDE SEQUENCE [LARGE SCALE GENOMIC DNA]</scope>
    <source>
        <strain evidence="7 8">DSM 18390</strain>
    </source>
</reference>
<dbReference type="PANTHER" id="PTHR23291:SF50">
    <property type="entry name" value="PROTEIN LIFEGUARD 4"/>
    <property type="match status" value="1"/>
</dbReference>
<evidence type="ECO:0000256" key="3">
    <source>
        <dbReference type="ARBA" id="ARBA00022692"/>
    </source>
</evidence>
<evidence type="ECO:0000256" key="2">
    <source>
        <dbReference type="ARBA" id="ARBA00010350"/>
    </source>
</evidence>
<comment type="subcellular location">
    <subcellularLocation>
        <location evidence="1">Membrane</location>
        <topology evidence="1">Multi-pass membrane protein</topology>
    </subcellularLocation>
</comment>
<feature type="transmembrane region" description="Helical" evidence="6">
    <location>
        <begin position="133"/>
        <end position="154"/>
    </location>
</feature>
<evidence type="ECO:0000256" key="6">
    <source>
        <dbReference type="RuleBase" id="RU004379"/>
    </source>
</evidence>
<dbReference type="PATRIC" id="fig|1423786.4.peg.1150"/>
<dbReference type="GO" id="GO:0005886">
    <property type="term" value="C:plasma membrane"/>
    <property type="evidence" value="ECO:0007669"/>
    <property type="project" value="TreeGrafter"/>
</dbReference>
<evidence type="ECO:0000256" key="1">
    <source>
        <dbReference type="ARBA" id="ARBA00004141"/>
    </source>
</evidence>
<evidence type="ECO:0000313" key="8">
    <source>
        <dbReference type="Proteomes" id="UP000051010"/>
    </source>
</evidence>
<feature type="transmembrane region" description="Helical" evidence="6">
    <location>
        <begin position="78"/>
        <end position="98"/>
    </location>
</feature>
<evidence type="ECO:0000256" key="4">
    <source>
        <dbReference type="ARBA" id="ARBA00022989"/>
    </source>
</evidence>
<evidence type="ECO:0000313" key="7">
    <source>
        <dbReference type="EMBL" id="KRM43956.1"/>
    </source>
</evidence>
<keyword evidence="4 6" id="KW-1133">Transmembrane helix</keyword>
<comment type="caution">
    <text evidence="7">The sequence shown here is derived from an EMBL/GenBank/DDBJ whole genome shotgun (WGS) entry which is preliminary data.</text>
</comment>
<gene>
    <name evidence="7" type="ORF">FD47_GL001077</name>
</gene>
<organism evidence="7 8">
    <name type="scientific">Lentilactobacillus parafarraginis DSM 18390 = JCM 14109</name>
    <dbReference type="NCBI Taxonomy" id="1423786"/>
    <lineage>
        <taxon>Bacteria</taxon>
        <taxon>Bacillati</taxon>
        <taxon>Bacillota</taxon>
        <taxon>Bacilli</taxon>
        <taxon>Lactobacillales</taxon>
        <taxon>Lactobacillaceae</taxon>
        <taxon>Lentilactobacillus</taxon>
    </lineage>
</organism>
<protein>
    <recommendedName>
        <fullName evidence="9">Integral membrane protein, interacts with FtsH</fullName>
    </recommendedName>
</protein>
<dbReference type="PANTHER" id="PTHR23291">
    <property type="entry name" value="BAX INHIBITOR-RELATED"/>
    <property type="match status" value="1"/>
</dbReference>
<proteinExistence type="inferred from homology"/>
<feature type="transmembrane region" description="Helical" evidence="6">
    <location>
        <begin position="189"/>
        <end position="208"/>
    </location>
</feature>
<dbReference type="Pfam" id="PF01027">
    <property type="entry name" value="Bax1-I"/>
    <property type="match status" value="1"/>
</dbReference>
<keyword evidence="3 6" id="KW-0812">Transmembrane</keyword>
<sequence length="258" mass="28306">MDKFRKLFGKMTSDSVSKEGAKLMNNYSNEQSERRIVNNAAGLNAFLTKMYGWMSLAVLVSAATAFLTYSTVSRQTLAGGGMWIALIVWFILPFVVSLQSLKRPSLAFGALMVYAILSGYVFTAIAYRYTGASIAAAFVSASAIFITMTVFGLVTRKNLDKIGRQATAALIALIIAMVINWFLHSSMIAFVFSIIAVVIFTLLTAYDTQKMKEMYNQAGSTGQVSVNGLAVFGALQLYLDFVNLFLQLLQIFGMSDDR</sequence>
<name>A0A0R1YT62_9LACO</name>
<evidence type="ECO:0008006" key="9">
    <source>
        <dbReference type="Google" id="ProtNLM"/>
    </source>
</evidence>
<feature type="transmembrane region" description="Helical" evidence="6">
    <location>
        <begin position="105"/>
        <end position="127"/>
    </location>
</feature>
<keyword evidence="5 6" id="KW-0472">Membrane</keyword>
<feature type="transmembrane region" description="Helical" evidence="6">
    <location>
        <begin position="166"/>
        <end position="183"/>
    </location>
</feature>
<feature type="transmembrane region" description="Helical" evidence="6">
    <location>
        <begin position="229"/>
        <end position="252"/>
    </location>
</feature>
<dbReference type="Proteomes" id="UP000051010">
    <property type="component" value="Unassembled WGS sequence"/>
</dbReference>
<dbReference type="EMBL" id="AZFZ01000023">
    <property type="protein sequence ID" value="KRM43956.1"/>
    <property type="molecule type" value="Genomic_DNA"/>
</dbReference>
<accession>A0A0R1YT62</accession>
<dbReference type="CDD" id="cd10432">
    <property type="entry name" value="BI-1-like_bacterial"/>
    <property type="match status" value="1"/>
</dbReference>
<dbReference type="AlphaFoldDB" id="A0A0R1YT62"/>
<evidence type="ECO:0000256" key="5">
    <source>
        <dbReference type="ARBA" id="ARBA00023136"/>
    </source>
</evidence>
<dbReference type="InterPro" id="IPR006214">
    <property type="entry name" value="Bax_inhibitor_1-related"/>
</dbReference>
<comment type="similarity">
    <text evidence="2 6">Belongs to the BI1 family.</text>
</comment>
<feature type="transmembrane region" description="Helical" evidence="6">
    <location>
        <begin position="51"/>
        <end position="72"/>
    </location>
</feature>